<keyword evidence="2" id="KW-0472">Membrane</keyword>
<evidence type="ECO:0000313" key="3">
    <source>
        <dbReference type="EMBL" id="ADE10919.1"/>
    </source>
</evidence>
<dbReference type="AlphaFoldDB" id="D5CNK6"/>
<dbReference type="HOGENOM" id="CLU_533965_0_0_4"/>
<name>D5CNK6_SIDLE</name>
<keyword evidence="4" id="KW-1185">Reference proteome</keyword>
<evidence type="ECO:0000256" key="2">
    <source>
        <dbReference type="SAM" id="Phobius"/>
    </source>
</evidence>
<sequence length="595" mass="63671">MHSSRTTHTSLQRQRGAAFIVMLVILVVGVAAFLVSALSKVSLHTEQQRQSSDMLAQVKEIVVGYALNNTASSQYPGELLYPDVLSETPPNYDGNTEGGCLNAAQANGLPPISSGANMRCLGRLPWKVFNMPIASPSENDPTGFMPWYAISANMVDTGTTPFNSELLNSAPHPWLTVRDMKGNILSPRVALIIFIPGAALPGQSRPLSTAQGGPGLGGANQYLDSITVPATCAAPCVPGTYSNADMDDDFIMGDEHRWIDDPANPGKQIEDPTYHFNDKLLYVTIDDLMPLIEKRIAREVKSCLDDYAVELTNIYHRYPWATQVSDTTAYPNRTGTYNVFFGRVSDIPGNATSSGGTPSPSDLALQQKIIDVQTALINYINNPTFSNLGTLRNKGDTLKDFAAASPYFQAPTDPARAAGNTADNCSGMSCTGTLTTQVQTALNAIPTGATNDNTMPSSWAGIPSCNKLILTSAYWPDWRDLVFYQVAAGYQPQTGASGTFTPLHISGSGNTNVDSGTYRATVIIAGKMLTGQSPRNQNNPPSTYLETSGSNSNAHQSVAGATPATDFITYKSSDTTNYSTVNDLVLCVDGKNNCP</sequence>
<feature type="region of interest" description="Disordered" evidence="1">
    <location>
        <begin position="529"/>
        <end position="558"/>
    </location>
</feature>
<dbReference type="eggNOG" id="ENOG5032WH7">
    <property type="taxonomic scope" value="Bacteria"/>
</dbReference>
<reference evidence="3 4" key="1">
    <citation type="submission" date="2010-03" db="EMBL/GenBank/DDBJ databases">
        <title>Complete sequence of Sideroxydans lithotrophicus ES-1.</title>
        <authorList>
            <consortium name="US DOE Joint Genome Institute"/>
            <person name="Lucas S."/>
            <person name="Copeland A."/>
            <person name="Lapidus A."/>
            <person name="Cheng J.-F."/>
            <person name="Bruce D."/>
            <person name="Goodwin L."/>
            <person name="Pitluck S."/>
            <person name="Munk A.C."/>
            <person name="Detter J.C."/>
            <person name="Han C."/>
            <person name="Tapia R."/>
            <person name="Larimer F."/>
            <person name="Land M."/>
            <person name="Hauser L."/>
            <person name="Kyrpides N."/>
            <person name="Ivanova N."/>
            <person name="Emerson D."/>
            <person name="Woyke T."/>
        </authorList>
    </citation>
    <scope>NUCLEOTIDE SEQUENCE [LARGE SCALE GENOMIC DNA]</scope>
    <source>
        <strain evidence="3 4">ES-1</strain>
    </source>
</reference>
<protein>
    <submittedName>
        <fullName evidence="3">Uncharacterized protein</fullName>
    </submittedName>
</protein>
<feature type="transmembrane region" description="Helical" evidence="2">
    <location>
        <begin position="16"/>
        <end position="38"/>
    </location>
</feature>
<dbReference type="RefSeq" id="WP_013028818.1">
    <property type="nucleotide sequence ID" value="NC_013959.1"/>
</dbReference>
<proteinExistence type="predicted"/>
<evidence type="ECO:0000313" key="4">
    <source>
        <dbReference type="Proteomes" id="UP000001625"/>
    </source>
</evidence>
<accession>D5CNK6</accession>
<dbReference type="STRING" id="580332.Slit_0680"/>
<dbReference type="KEGG" id="slt:Slit_0680"/>
<dbReference type="Proteomes" id="UP000001625">
    <property type="component" value="Chromosome"/>
</dbReference>
<evidence type="ECO:0000256" key="1">
    <source>
        <dbReference type="SAM" id="MobiDB-lite"/>
    </source>
</evidence>
<gene>
    <name evidence="3" type="ordered locus">Slit_0680</name>
</gene>
<keyword evidence="2" id="KW-0812">Transmembrane</keyword>
<keyword evidence="2" id="KW-1133">Transmembrane helix</keyword>
<feature type="compositionally biased region" description="Polar residues" evidence="1">
    <location>
        <begin position="530"/>
        <end position="556"/>
    </location>
</feature>
<organism evidence="3 4">
    <name type="scientific">Sideroxydans lithotrophicus (strain ES-1)</name>
    <dbReference type="NCBI Taxonomy" id="580332"/>
    <lineage>
        <taxon>Bacteria</taxon>
        <taxon>Pseudomonadati</taxon>
        <taxon>Pseudomonadota</taxon>
        <taxon>Betaproteobacteria</taxon>
        <taxon>Nitrosomonadales</taxon>
        <taxon>Gallionellaceae</taxon>
        <taxon>Sideroxydans</taxon>
    </lineage>
</organism>
<dbReference type="OrthoDB" id="8532329at2"/>
<dbReference type="EMBL" id="CP001965">
    <property type="protein sequence ID" value="ADE10919.1"/>
    <property type="molecule type" value="Genomic_DNA"/>
</dbReference>